<protein>
    <recommendedName>
        <fullName evidence="5">Large ribosomal subunit protein bL25</fullName>
    </recommendedName>
    <alternativeName>
        <fullName evidence="5">General stress protein CTC</fullName>
    </alternativeName>
</protein>
<dbReference type="InterPro" id="IPR001021">
    <property type="entry name" value="Ribosomal_bL25_long"/>
</dbReference>
<dbReference type="InterPro" id="IPR011035">
    <property type="entry name" value="Ribosomal_bL25/Gln-tRNA_synth"/>
</dbReference>
<dbReference type="EMBL" id="MTLA01000042">
    <property type="protein sequence ID" value="OOP69662.1"/>
    <property type="molecule type" value="Genomic_DNA"/>
</dbReference>
<dbReference type="Pfam" id="PF01386">
    <property type="entry name" value="Ribosomal_L25p"/>
    <property type="match status" value="1"/>
</dbReference>
<dbReference type="NCBIfam" id="NF004133">
    <property type="entry name" value="PRK05618.2-4"/>
    <property type="match status" value="1"/>
</dbReference>
<name>A0A8E2IAP7_9BACI</name>
<evidence type="ECO:0000256" key="5">
    <source>
        <dbReference type="HAMAP-Rule" id="MF_01334"/>
    </source>
</evidence>
<dbReference type="HAMAP" id="MF_01334">
    <property type="entry name" value="Ribosomal_bL25_CTC"/>
    <property type="match status" value="1"/>
</dbReference>
<evidence type="ECO:0000259" key="8">
    <source>
        <dbReference type="Pfam" id="PF14693"/>
    </source>
</evidence>
<evidence type="ECO:0000256" key="6">
    <source>
        <dbReference type="SAM" id="MobiDB-lite"/>
    </source>
</evidence>
<evidence type="ECO:0000256" key="1">
    <source>
        <dbReference type="ARBA" id="ARBA00022730"/>
    </source>
</evidence>
<evidence type="ECO:0000256" key="3">
    <source>
        <dbReference type="ARBA" id="ARBA00022980"/>
    </source>
</evidence>
<feature type="compositionally biased region" description="Basic and acidic residues" evidence="6">
    <location>
        <begin position="201"/>
        <end position="211"/>
    </location>
</feature>
<sequence>MATTLNAKKRETKQHSELKKLRDLGNIPGVIYGYKTENKSIFVSGIDFLKVIKEVGRNGVISLNVDGDKQNVVLSEFQEDSLKKELLHIDFKAVDLSAEMEADVKVELVGDSIGVKDGGVLQQAVHELTVSAKPNDIPDVIQVDVSSLQVGDTLTVSEIRNKFSYQIMQEDELTIASILAPRQEEEISTGEEQEPGMPDNVEGRETSPEGE</sequence>
<dbReference type="InterPro" id="IPR037121">
    <property type="entry name" value="Ribosomal_bL25_C"/>
</dbReference>
<dbReference type="PANTHER" id="PTHR33284">
    <property type="entry name" value="RIBOSOMAL PROTEIN L25/GLN-TRNA SYNTHETASE, ANTI-CODON-BINDING DOMAIN-CONTAINING PROTEIN"/>
    <property type="match status" value="1"/>
</dbReference>
<evidence type="ECO:0000259" key="7">
    <source>
        <dbReference type="Pfam" id="PF01386"/>
    </source>
</evidence>
<reference evidence="9 10" key="1">
    <citation type="submission" date="2017-01" db="EMBL/GenBank/DDBJ databases">
        <title>Draft genome sequence of Bacillus oleronius.</title>
        <authorList>
            <person name="Allam M."/>
        </authorList>
    </citation>
    <scope>NUCLEOTIDE SEQUENCE [LARGE SCALE GENOMIC DNA]</scope>
    <source>
        <strain evidence="9 10">DSM 9356</strain>
    </source>
</reference>
<dbReference type="InterPro" id="IPR020056">
    <property type="entry name" value="Rbsml_bL25/Gln-tRNA_synth_N"/>
</dbReference>
<keyword evidence="10" id="KW-1185">Reference proteome</keyword>
<dbReference type="GO" id="GO:0006412">
    <property type="term" value="P:translation"/>
    <property type="evidence" value="ECO:0007669"/>
    <property type="project" value="UniProtKB-UniRule"/>
</dbReference>
<dbReference type="AlphaFoldDB" id="A0A8E2IAP7"/>
<dbReference type="RefSeq" id="WP_078109482.1">
    <property type="nucleotide sequence ID" value="NZ_CP065424.1"/>
</dbReference>
<organism evidence="9 10">
    <name type="scientific">Heyndrickxia oleronia</name>
    <dbReference type="NCBI Taxonomy" id="38875"/>
    <lineage>
        <taxon>Bacteria</taxon>
        <taxon>Bacillati</taxon>
        <taxon>Bacillota</taxon>
        <taxon>Bacilli</taxon>
        <taxon>Bacillales</taxon>
        <taxon>Bacillaceae</taxon>
        <taxon>Heyndrickxia</taxon>
    </lineage>
</organism>
<proteinExistence type="inferred from homology"/>
<dbReference type="NCBIfam" id="TIGR00731">
    <property type="entry name" value="bL25_bact_ctc"/>
    <property type="match status" value="1"/>
</dbReference>
<evidence type="ECO:0000313" key="9">
    <source>
        <dbReference type="EMBL" id="OOP69662.1"/>
    </source>
</evidence>
<dbReference type="Gene3D" id="2.40.240.10">
    <property type="entry name" value="Ribosomal Protein L25, Chain P"/>
    <property type="match status" value="1"/>
</dbReference>
<comment type="caution">
    <text evidence="9">The sequence shown here is derived from an EMBL/GenBank/DDBJ whole genome shotgun (WGS) entry which is preliminary data.</text>
</comment>
<feature type="domain" description="Large ribosomal subunit protein bL25 beta" evidence="8">
    <location>
        <begin position="100"/>
        <end position="182"/>
    </location>
</feature>
<dbReference type="CDD" id="cd00495">
    <property type="entry name" value="Ribosomal_L25_TL5_CTC"/>
    <property type="match status" value="1"/>
</dbReference>
<evidence type="ECO:0000256" key="4">
    <source>
        <dbReference type="ARBA" id="ARBA00023274"/>
    </source>
</evidence>
<dbReference type="InterPro" id="IPR029751">
    <property type="entry name" value="Ribosomal_L25_dom"/>
</dbReference>
<keyword evidence="1 5" id="KW-0699">rRNA-binding</keyword>
<dbReference type="GO" id="GO:0022625">
    <property type="term" value="C:cytosolic large ribosomal subunit"/>
    <property type="evidence" value="ECO:0007669"/>
    <property type="project" value="TreeGrafter"/>
</dbReference>
<dbReference type="Gene3D" id="2.170.120.20">
    <property type="entry name" value="Ribosomal protein L25, beta domain"/>
    <property type="match status" value="1"/>
</dbReference>
<dbReference type="GO" id="GO:0008097">
    <property type="term" value="F:5S rRNA binding"/>
    <property type="evidence" value="ECO:0007669"/>
    <property type="project" value="InterPro"/>
</dbReference>
<dbReference type="InterPro" id="IPR020057">
    <property type="entry name" value="Ribosomal_bL25_b-dom"/>
</dbReference>
<dbReference type="Proteomes" id="UP000189761">
    <property type="component" value="Unassembled WGS sequence"/>
</dbReference>
<feature type="region of interest" description="Disordered" evidence="6">
    <location>
        <begin position="179"/>
        <end position="211"/>
    </location>
</feature>
<evidence type="ECO:0000313" key="10">
    <source>
        <dbReference type="Proteomes" id="UP000189761"/>
    </source>
</evidence>
<evidence type="ECO:0000256" key="2">
    <source>
        <dbReference type="ARBA" id="ARBA00022884"/>
    </source>
</evidence>
<comment type="function">
    <text evidence="5">This is one of the proteins that binds to the 5S RNA in the ribosome where it forms part of the central protuberance.</text>
</comment>
<comment type="similarity">
    <text evidence="5">Belongs to the bacterial ribosomal protein bL25 family. CTC subfamily.</text>
</comment>
<dbReference type="SUPFAM" id="SSF50715">
    <property type="entry name" value="Ribosomal protein L25-like"/>
    <property type="match status" value="1"/>
</dbReference>
<dbReference type="InterPro" id="IPR020930">
    <property type="entry name" value="Ribosomal_uL5_bac-type"/>
</dbReference>
<dbReference type="PANTHER" id="PTHR33284:SF1">
    <property type="entry name" value="RIBOSOMAL PROTEIN L25_GLN-TRNA SYNTHETASE, ANTI-CODON-BINDING DOMAIN-CONTAINING PROTEIN"/>
    <property type="match status" value="1"/>
</dbReference>
<feature type="domain" description="Large ribosomal subunit protein bL25 L25" evidence="7">
    <location>
        <begin position="5"/>
        <end position="91"/>
    </location>
</feature>
<keyword evidence="2 5" id="KW-0694">RNA-binding</keyword>
<keyword evidence="4 5" id="KW-0687">Ribonucleoprotein</keyword>
<dbReference type="Pfam" id="PF14693">
    <property type="entry name" value="Ribosomal_TL5_C"/>
    <property type="match status" value="1"/>
</dbReference>
<dbReference type="GO" id="GO:0003735">
    <property type="term" value="F:structural constituent of ribosome"/>
    <property type="evidence" value="ECO:0007669"/>
    <property type="project" value="InterPro"/>
</dbReference>
<accession>A0A8E2IAP7</accession>
<gene>
    <name evidence="5" type="primary">rplY</name>
    <name evidence="5" type="synonym">ctc</name>
    <name evidence="9" type="ORF">BWZ43_03995</name>
</gene>
<keyword evidence="3 5" id="KW-0689">Ribosomal protein</keyword>
<comment type="subunit">
    <text evidence="5">Part of the 50S ribosomal subunit; part of the 5S rRNA/L5/L18/L25 subcomplex. Contacts the 5S rRNA. Binds to the 5S rRNA independently of L5 and L18.</text>
</comment>